<evidence type="ECO:0000256" key="1">
    <source>
        <dbReference type="SAM" id="MobiDB-lite"/>
    </source>
</evidence>
<dbReference type="EMBL" id="JBHSJB010000010">
    <property type="protein sequence ID" value="MFC5054311.1"/>
    <property type="molecule type" value="Genomic_DNA"/>
</dbReference>
<accession>A0ABV9Y0X5</accession>
<organism evidence="2 3">
    <name type="scientific">Saccharothrix xinjiangensis</name>
    <dbReference type="NCBI Taxonomy" id="204798"/>
    <lineage>
        <taxon>Bacteria</taxon>
        <taxon>Bacillati</taxon>
        <taxon>Actinomycetota</taxon>
        <taxon>Actinomycetes</taxon>
        <taxon>Pseudonocardiales</taxon>
        <taxon>Pseudonocardiaceae</taxon>
        <taxon>Saccharothrix</taxon>
    </lineage>
</organism>
<sequence>MTALRDWLDTPDDLVTLHETAGADPGRGSYTLVRFYRRGEHTFRVRIERNSYQRQSFAVAEVLTATREWSPVVDHDPSHWHDSTSLHGDKGTGTHSEPGFDTLRRLADTLAGQASLIVPA</sequence>
<gene>
    <name evidence="2" type="ORF">ACFPFM_11135</name>
</gene>
<feature type="compositionally biased region" description="Basic and acidic residues" evidence="1">
    <location>
        <begin position="74"/>
        <end position="92"/>
    </location>
</feature>
<dbReference type="RefSeq" id="WP_344041598.1">
    <property type="nucleotide sequence ID" value="NZ_BAAAKE010000029.1"/>
</dbReference>
<protein>
    <submittedName>
        <fullName evidence="2">Uncharacterized protein</fullName>
    </submittedName>
</protein>
<dbReference type="Proteomes" id="UP001595833">
    <property type="component" value="Unassembled WGS sequence"/>
</dbReference>
<keyword evidence="3" id="KW-1185">Reference proteome</keyword>
<feature type="region of interest" description="Disordered" evidence="1">
    <location>
        <begin position="74"/>
        <end position="100"/>
    </location>
</feature>
<reference evidence="3" key="1">
    <citation type="journal article" date="2019" name="Int. J. Syst. Evol. Microbiol.">
        <title>The Global Catalogue of Microorganisms (GCM) 10K type strain sequencing project: providing services to taxonomists for standard genome sequencing and annotation.</title>
        <authorList>
            <consortium name="The Broad Institute Genomics Platform"/>
            <consortium name="The Broad Institute Genome Sequencing Center for Infectious Disease"/>
            <person name="Wu L."/>
            <person name="Ma J."/>
        </authorList>
    </citation>
    <scope>NUCLEOTIDE SEQUENCE [LARGE SCALE GENOMIC DNA]</scope>
    <source>
        <strain evidence="3">KCTC 12848</strain>
    </source>
</reference>
<evidence type="ECO:0000313" key="2">
    <source>
        <dbReference type="EMBL" id="MFC5054311.1"/>
    </source>
</evidence>
<evidence type="ECO:0000313" key="3">
    <source>
        <dbReference type="Proteomes" id="UP001595833"/>
    </source>
</evidence>
<comment type="caution">
    <text evidence="2">The sequence shown here is derived from an EMBL/GenBank/DDBJ whole genome shotgun (WGS) entry which is preliminary data.</text>
</comment>
<name>A0ABV9Y0X5_9PSEU</name>
<proteinExistence type="predicted"/>